<dbReference type="PANTHER" id="PTHR12509">
    <property type="entry name" value="SPERMATOGENESIS-ASSOCIATED 4-RELATED"/>
    <property type="match status" value="1"/>
</dbReference>
<accession>A0A815GM28</accession>
<dbReference type="Gene3D" id="1.10.418.10">
    <property type="entry name" value="Calponin-like domain"/>
    <property type="match status" value="1"/>
</dbReference>
<dbReference type="PANTHER" id="PTHR12509:SF9">
    <property type="entry name" value="SPERM FLAGELLAR PROTEIN 1 ISOFORM X1"/>
    <property type="match status" value="1"/>
</dbReference>
<dbReference type="InterPro" id="IPR036872">
    <property type="entry name" value="CH_dom_sf"/>
</dbReference>
<dbReference type="Pfam" id="PF06294">
    <property type="entry name" value="CH_2"/>
    <property type="match status" value="1"/>
</dbReference>
<dbReference type="GO" id="GO:0051493">
    <property type="term" value="P:regulation of cytoskeleton organization"/>
    <property type="evidence" value="ECO:0007669"/>
    <property type="project" value="TreeGrafter"/>
</dbReference>
<dbReference type="InterPro" id="IPR010441">
    <property type="entry name" value="CH_2"/>
</dbReference>
<dbReference type="GO" id="GO:0005930">
    <property type="term" value="C:axoneme"/>
    <property type="evidence" value="ECO:0007669"/>
    <property type="project" value="TreeGrafter"/>
</dbReference>
<dbReference type="EMBL" id="CAJOAY010000611">
    <property type="protein sequence ID" value="CAF3702616.1"/>
    <property type="molecule type" value="Genomic_DNA"/>
</dbReference>
<reference evidence="2" key="1">
    <citation type="submission" date="2021-02" db="EMBL/GenBank/DDBJ databases">
        <authorList>
            <person name="Nowell W R."/>
        </authorList>
    </citation>
    <scope>NUCLEOTIDE SEQUENCE</scope>
</reference>
<evidence type="ECO:0000313" key="2">
    <source>
        <dbReference type="EMBL" id="CAF1341896.1"/>
    </source>
</evidence>
<dbReference type="OrthoDB" id="193300at2759"/>
<evidence type="ECO:0000313" key="3">
    <source>
        <dbReference type="EMBL" id="CAF3702616.1"/>
    </source>
</evidence>
<dbReference type="InterPro" id="IPR052111">
    <property type="entry name" value="Spermatogenesis_Ciliary_MAP"/>
</dbReference>
<gene>
    <name evidence="3" type="ORF">OKA104_LOCUS12607</name>
    <name evidence="2" type="ORF">VCS650_LOCUS33273</name>
</gene>
<dbReference type="EMBL" id="CAJNON010000639">
    <property type="protein sequence ID" value="CAF1341896.1"/>
    <property type="molecule type" value="Genomic_DNA"/>
</dbReference>
<dbReference type="SUPFAM" id="SSF47576">
    <property type="entry name" value="Calponin-homology domain, CH-domain"/>
    <property type="match status" value="1"/>
</dbReference>
<proteinExistence type="predicted"/>
<sequence length="67" mass="8025">MIWESELDESNLQELYSWIDEIPLSKPKRKIERDFSDGAMVAEIVYYYFPDIININNYISTISFNQK</sequence>
<name>A0A815GM28_9BILA</name>
<feature type="domain" description="CH-like" evidence="1">
    <location>
        <begin position="15"/>
        <end position="67"/>
    </location>
</feature>
<organism evidence="2 4">
    <name type="scientific">Adineta steineri</name>
    <dbReference type="NCBI Taxonomy" id="433720"/>
    <lineage>
        <taxon>Eukaryota</taxon>
        <taxon>Metazoa</taxon>
        <taxon>Spiralia</taxon>
        <taxon>Gnathifera</taxon>
        <taxon>Rotifera</taxon>
        <taxon>Eurotatoria</taxon>
        <taxon>Bdelloidea</taxon>
        <taxon>Adinetida</taxon>
        <taxon>Adinetidae</taxon>
        <taxon>Adineta</taxon>
    </lineage>
</organism>
<protein>
    <recommendedName>
        <fullName evidence="1">CH-like domain-containing protein</fullName>
    </recommendedName>
</protein>
<comment type="caution">
    <text evidence="2">The sequence shown here is derived from an EMBL/GenBank/DDBJ whole genome shotgun (WGS) entry which is preliminary data.</text>
</comment>
<dbReference type="GO" id="GO:0008017">
    <property type="term" value="F:microtubule binding"/>
    <property type="evidence" value="ECO:0007669"/>
    <property type="project" value="TreeGrafter"/>
</dbReference>
<evidence type="ECO:0000259" key="1">
    <source>
        <dbReference type="Pfam" id="PF06294"/>
    </source>
</evidence>
<dbReference type="Proteomes" id="UP000663891">
    <property type="component" value="Unassembled WGS sequence"/>
</dbReference>
<evidence type="ECO:0000313" key="4">
    <source>
        <dbReference type="Proteomes" id="UP000663891"/>
    </source>
</evidence>
<dbReference type="Proteomes" id="UP000663881">
    <property type="component" value="Unassembled WGS sequence"/>
</dbReference>
<dbReference type="AlphaFoldDB" id="A0A815GM28"/>